<dbReference type="Proteomes" id="UP000183585">
    <property type="component" value="Unassembled WGS sequence"/>
</dbReference>
<feature type="domain" description="HTH marR-type" evidence="1">
    <location>
        <begin position="12"/>
        <end position="144"/>
    </location>
</feature>
<name>A0A1C5A5P9_9ACTN</name>
<dbReference type="PANTHER" id="PTHR33164:SF43">
    <property type="entry name" value="HTH-TYPE TRANSCRIPTIONAL REPRESSOR YETL"/>
    <property type="match status" value="1"/>
</dbReference>
<dbReference type="GO" id="GO:0006950">
    <property type="term" value="P:response to stress"/>
    <property type="evidence" value="ECO:0007669"/>
    <property type="project" value="TreeGrafter"/>
</dbReference>
<dbReference type="PRINTS" id="PR00598">
    <property type="entry name" value="HTHMARR"/>
</dbReference>
<dbReference type="EMBL" id="FMCT01000011">
    <property type="protein sequence ID" value="SCF40540.1"/>
    <property type="molecule type" value="Genomic_DNA"/>
</dbReference>
<dbReference type="Pfam" id="PF12802">
    <property type="entry name" value="MarR_2"/>
    <property type="match status" value="1"/>
</dbReference>
<dbReference type="Gene3D" id="1.10.10.10">
    <property type="entry name" value="Winged helix-like DNA-binding domain superfamily/Winged helix DNA-binding domain"/>
    <property type="match status" value="1"/>
</dbReference>
<evidence type="ECO:0000259" key="1">
    <source>
        <dbReference type="PROSITE" id="PS50995"/>
    </source>
</evidence>
<dbReference type="InterPro" id="IPR036390">
    <property type="entry name" value="WH_DNA-bd_sf"/>
</dbReference>
<dbReference type="RefSeq" id="WP_074476665.1">
    <property type="nucleotide sequence ID" value="NZ_FMCT01000011.1"/>
</dbReference>
<dbReference type="SUPFAM" id="SSF46785">
    <property type="entry name" value="Winged helix' DNA-binding domain"/>
    <property type="match status" value="1"/>
</dbReference>
<dbReference type="InterPro" id="IPR039422">
    <property type="entry name" value="MarR/SlyA-like"/>
</dbReference>
<keyword evidence="3" id="KW-1185">Reference proteome</keyword>
<organism evidence="2 3">
    <name type="scientific">Micromonospora carbonacea</name>
    <dbReference type="NCBI Taxonomy" id="47853"/>
    <lineage>
        <taxon>Bacteria</taxon>
        <taxon>Bacillati</taxon>
        <taxon>Actinomycetota</taxon>
        <taxon>Actinomycetes</taxon>
        <taxon>Micromonosporales</taxon>
        <taxon>Micromonosporaceae</taxon>
        <taxon>Micromonospora</taxon>
    </lineage>
</organism>
<gene>
    <name evidence="2" type="ORF">GA0070563_111167</name>
</gene>
<evidence type="ECO:0000313" key="3">
    <source>
        <dbReference type="Proteomes" id="UP000183585"/>
    </source>
</evidence>
<accession>A0A1C5A5P9</accession>
<dbReference type="PANTHER" id="PTHR33164">
    <property type="entry name" value="TRANSCRIPTIONAL REGULATOR, MARR FAMILY"/>
    <property type="match status" value="1"/>
</dbReference>
<dbReference type="AlphaFoldDB" id="A0A1C5A5P9"/>
<proteinExistence type="predicted"/>
<evidence type="ECO:0000313" key="2">
    <source>
        <dbReference type="EMBL" id="SCF40540.1"/>
    </source>
</evidence>
<sequence length="145" mass="15999">MSTDYSAAADPRDLLGYLLKHATLRLTALTDAALEHLGIDSKDFGALRVLAHGEPASQLQVAQKLGVDRTTMVALLDELERKGIVVRRPDPADRRRNIVALTDQGRRTFDAAQAAYRDAENAFLVPVRPGAADQLRRTLQDLLER</sequence>
<dbReference type="InterPro" id="IPR000835">
    <property type="entry name" value="HTH_MarR-typ"/>
</dbReference>
<dbReference type="SMART" id="SM00347">
    <property type="entry name" value="HTH_MARR"/>
    <property type="match status" value="1"/>
</dbReference>
<dbReference type="PROSITE" id="PS50995">
    <property type="entry name" value="HTH_MARR_2"/>
    <property type="match status" value="1"/>
</dbReference>
<dbReference type="GO" id="GO:0003700">
    <property type="term" value="F:DNA-binding transcription factor activity"/>
    <property type="evidence" value="ECO:0007669"/>
    <property type="project" value="InterPro"/>
</dbReference>
<reference evidence="3" key="1">
    <citation type="submission" date="2016-06" db="EMBL/GenBank/DDBJ databases">
        <authorList>
            <person name="Varghese N."/>
            <person name="Submissions Spin"/>
        </authorList>
    </citation>
    <scope>NUCLEOTIDE SEQUENCE [LARGE SCALE GENOMIC DNA]</scope>
    <source>
        <strain evidence="3">DSM 43168</strain>
    </source>
</reference>
<protein>
    <submittedName>
        <fullName evidence="2">Transcriptional regulator, MarR family</fullName>
    </submittedName>
</protein>
<dbReference type="InterPro" id="IPR036388">
    <property type="entry name" value="WH-like_DNA-bd_sf"/>
</dbReference>